<dbReference type="SUPFAM" id="SSF47323">
    <property type="entry name" value="Anticodon-binding domain of a subclass of class I aminoacyl-tRNA synthetases"/>
    <property type="match status" value="1"/>
</dbReference>
<feature type="domain" description="Methionyl/Valyl/Leucyl/Isoleucyl-tRNA synthetase anticodon-binding" evidence="9">
    <location>
        <begin position="719"/>
        <end position="842"/>
    </location>
</feature>
<dbReference type="NCBIfam" id="TIGR00422">
    <property type="entry name" value="valS"/>
    <property type="match status" value="1"/>
</dbReference>
<dbReference type="InterPro" id="IPR002303">
    <property type="entry name" value="Valyl-tRNA_ligase"/>
</dbReference>
<evidence type="ECO:0000259" key="8">
    <source>
        <dbReference type="Pfam" id="PF00133"/>
    </source>
</evidence>
<reference evidence="10 11" key="1">
    <citation type="submission" date="2018-10" db="EMBL/GenBank/DDBJ databases">
        <authorList>
            <consortium name="IHU Genomes"/>
        </authorList>
    </citation>
    <scope>NUCLEOTIDE SEQUENCE [LARGE SCALE GENOMIC DNA]</scope>
    <source>
        <strain evidence="10 11">A1</strain>
    </source>
</reference>
<evidence type="ECO:0000313" key="10">
    <source>
        <dbReference type="EMBL" id="VBB17588.1"/>
    </source>
</evidence>
<evidence type="ECO:0000313" key="11">
    <source>
        <dbReference type="Proteomes" id="UP000594342"/>
    </source>
</evidence>
<dbReference type="GO" id="GO:0002161">
    <property type="term" value="F:aminoacyl-tRNA deacylase activity"/>
    <property type="evidence" value="ECO:0007669"/>
    <property type="project" value="InterPro"/>
</dbReference>
<dbReference type="PRINTS" id="PR00986">
    <property type="entry name" value="TRNASYNTHVAL"/>
</dbReference>
<evidence type="ECO:0000256" key="6">
    <source>
        <dbReference type="ARBA" id="ARBA00023146"/>
    </source>
</evidence>
<protein>
    <recommendedName>
        <fullName evidence="1">valine--tRNA ligase</fullName>
        <ecNumber evidence="1">6.1.1.9</ecNumber>
    </recommendedName>
    <alternativeName>
        <fullName evidence="7">Valyl-tRNA synthetase</fullName>
    </alternativeName>
</protein>
<dbReference type="EC" id="6.1.1.9" evidence="1"/>
<dbReference type="Gene3D" id="3.90.740.10">
    <property type="entry name" value="Valyl/Leucyl/Isoleucyl-tRNA synthetase, editing domain"/>
    <property type="match status" value="1"/>
</dbReference>
<dbReference type="GO" id="GO:0004832">
    <property type="term" value="F:valine-tRNA ligase activity"/>
    <property type="evidence" value="ECO:0007669"/>
    <property type="project" value="UniProtKB-EC"/>
</dbReference>
<dbReference type="SUPFAM" id="SSF50677">
    <property type="entry name" value="ValRS/IleRS/LeuRS editing domain"/>
    <property type="match status" value="1"/>
</dbReference>
<keyword evidence="6" id="KW-0030">Aminoacyl-tRNA synthetase</keyword>
<dbReference type="Gene3D" id="1.10.730.10">
    <property type="entry name" value="Isoleucyl-tRNA Synthetase, Domain 1"/>
    <property type="match status" value="1"/>
</dbReference>
<keyword evidence="5" id="KW-0648">Protein biosynthesis</keyword>
<keyword evidence="4" id="KW-0067">ATP-binding</keyword>
<dbReference type="GO" id="GO:0005524">
    <property type="term" value="F:ATP binding"/>
    <property type="evidence" value="ECO:0007669"/>
    <property type="project" value="UniProtKB-KW"/>
</dbReference>
<evidence type="ECO:0000259" key="9">
    <source>
        <dbReference type="Pfam" id="PF08264"/>
    </source>
</evidence>
<gene>
    <name evidence="10" type="ORF">YASMINEVIRUS_51</name>
</gene>
<dbReference type="InterPro" id="IPR002300">
    <property type="entry name" value="aa-tRNA-synth_Ia"/>
</dbReference>
<dbReference type="PANTHER" id="PTHR11946:SF57">
    <property type="entry name" value="VALINE--TRNA LIGASE, MITOCHONDRIAL-RELATED"/>
    <property type="match status" value="1"/>
</dbReference>
<sequence length="873" mass="100869">MSIFSTSTFMHDVADKYAYNYPPTLTELPQNAEDQAFKLILPPINATGTMHLGHSLTITIEDMMARYHKLRGDKVVWIPGVDHAGIATQVVVEKQLMRDTKQSRHDLGREKFLEKVWEWKEKNCKSIKHQLQTMSSLINYELEQFTMSPELSAGVIDAFVELYNKGLIYRDLRMVDFCCNLKTVISNIEVDEIEIEVPQKYTLPDGFKVDLGYMYEIKYLIDESSLNETQRKLIELGERQPFVIVSTTRPETLFGDVAVAVNPKDERYLGLEGVQLVLPLTSRKIPLIYDDQAKMEMGTGAVKITPAHDPKDYQCWLRCKALCGLPDPIEVIDDDGLMNVPDSIEFHQKKRYLCRKLVLKQLSDSKLLVDTKPHKTTVRVCSRSGDILEPRLKHQWYVDTDDMSKRSIEAVEKGDLKIIPDPDGVHRATWHRFLSEGRSWCISRQLWWGHRVPAYRIVPKEGFSDVIDTKASEKWIVAKNFTEAKRLAEEKFRNTDLENNYNLVQDEDVLDTWFSSGLYPFTIEGGKYFPLDVLETGKDILFFWVARMVMLSLALKDTLPFKTVYLHNVVRDKDGKKMSKSLGNIIDPLDIVYGITRQAMEDRIKNSNLDEKEISRAVQNIKKNFPNGISDYGVDSLRMGLVSYLKQGTDINLDPTVFKTAHALLNKLWNVMVMYELYDGKHKERKESDNMSDNARDKNVDDLIEYMKTLERRFLDWTLYENNDFALIYENIQQYVMNHFCPFYLEFIKYYLMNPKYEGSRTVATIMNHFFRLFSRVLTYLHPIAPNATTAMHARLNSKFGDDVRFREITSIDYVEESADGNSDATLNIVTTFDALRETLHLINSGKGSIDSLNTGKVNLDNYRDVIKFMAKT</sequence>
<comment type="caution">
    <text evidence="10">The sequence shown here is derived from an EMBL/GenBank/DDBJ whole genome shotgun (WGS) entry which is preliminary data.</text>
</comment>
<dbReference type="Pfam" id="PF08264">
    <property type="entry name" value="Anticodon_1"/>
    <property type="match status" value="1"/>
</dbReference>
<keyword evidence="11" id="KW-1185">Reference proteome</keyword>
<dbReference type="InterPro" id="IPR009080">
    <property type="entry name" value="tRNAsynth_Ia_anticodon-bd"/>
</dbReference>
<dbReference type="Pfam" id="PF00133">
    <property type="entry name" value="tRNA-synt_1"/>
    <property type="match status" value="1"/>
</dbReference>
<keyword evidence="2" id="KW-0436">Ligase</keyword>
<dbReference type="PANTHER" id="PTHR11946">
    <property type="entry name" value="VALYL-TRNA SYNTHETASES"/>
    <property type="match status" value="1"/>
</dbReference>
<keyword evidence="3" id="KW-0547">Nucleotide-binding</keyword>
<dbReference type="InterPro" id="IPR013155">
    <property type="entry name" value="M/V/L/I-tRNA-synth_anticd-bd"/>
</dbReference>
<dbReference type="SUPFAM" id="SSF52374">
    <property type="entry name" value="Nucleotidylyl transferase"/>
    <property type="match status" value="1"/>
</dbReference>
<evidence type="ECO:0000256" key="3">
    <source>
        <dbReference type="ARBA" id="ARBA00022741"/>
    </source>
</evidence>
<proteinExistence type="predicted"/>
<dbReference type="Gene3D" id="3.40.50.620">
    <property type="entry name" value="HUPs"/>
    <property type="match status" value="2"/>
</dbReference>
<feature type="domain" description="Aminoacyl-tRNA synthetase class Ia" evidence="8">
    <location>
        <begin position="30"/>
        <end position="654"/>
    </location>
</feature>
<evidence type="ECO:0000256" key="4">
    <source>
        <dbReference type="ARBA" id="ARBA00022840"/>
    </source>
</evidence>
<name>A0A5K0U6N0_9VIRU</name>
<dbReference type="InterPro" id="IPR009008">
    <property type="entry name" value="Val/Leu/Ile-tRNA-synth_edit"/>
</dbReference>
<evidence type="ECO:0000256" key="5">
    <source>
        <dbReference type="ARBA" id="ARBA00022917"/>
    </source>
</evidence>
<evidence type="ECO:0000256" key="1">
    <source>
        <dbReference type="ARBA" id="ARBA00013169"/>
    </source>
</evidence>
<dbReference type="Proteomes" id="UP000594342">
    <property type="component" value="Unassembled WGS sequence"/>
</dbReference>
<evidence type="ECO:0000256" key="7">
    <source>
        <dbReference type="ARBA" id="ARBA00029936"/>
    </source>
</evidence>
<dbReference type="EMBL" id="UPSH01000001">
    <property type="protein sequence ID" value="VBB17588.1"/>
    <property type="molecule type" value="Genomic_DNA"/>
</dbReference>
<dbReference type="InterPro" id="IPR014729">
    <property type="entry name" value="Rossmann-like_a/b/a_fold"/>
</dbReference>
<accession>A0A5K0U6N0</accession>
<evidence type="ECO:0000256" key="2">
    <source>
        <dbReference type="ARBA" id="ARBA00022598"/>
    </source>
</evidence>
<organism evidence="10 11">
    <name type="scientific">Yasminevirus sp. GU-2018</name>
    <dbReference type="NCBI Taxonomy" id="2420051"/>
    <lineage>
        <taxon>Viruses</taxon>
        <taxon>Varidnaviria</taxon>
        <taxon>Bamfordvirae</taxon>
        <taxon>Nucleocytoviricota</taxon>
        <taxon>Megaviricetes</taxon>
        <taxon>Imitervirales</taxon>
        <taxon>Mimiviridae</taxon>
        <taxon>Klosneuvirinae</taxon>
        <taxon>Yasminevirus</taxon>
        <taxon>Yasminevirus saudimassiliense</taxon>
    </lineage>
</organism>